<evidence type="ECO:0000313" key="3">
    <source>
        <dbReference type="Proteomes" id="UP001190926"/>
    </source>
</evidence>
<sequence>MLTYILLLNLWVFFVQGFHQFDLNVVDHSLYQDLFQKTDLLFVFFIETQFK</sequence>
<keyword evidence="1" id="KW-0732">Signal</keyword>
<dbReference type="AlphaFoldDB" id="A0AAD4J0V2"/>
<protein>
    <submittedName>
        <fullName evidence="2">Uncharacterized protein</fullName>
    </submittedName>
</protein>
<evidence type="ECO:0000256" key="1">
    <source>
        <dbReference type="SAM" id="SignalP"/>
    </source>
</evidence>
<feature type="chain" id="PRO_5042183490" evidence="1">
    <location>
        <begin position="18"/>
        <end position="51"/>
    </location>
</feature>
<name>A0AAD4J0V2_PERFH</name>
<dbReference type="EMBL" id="SDAM02000179">
    <property type="protein sequence ID" value="KAH6825140.1"/>
    <property type="molecule type" value="Genomic_DNA"/>
</dbReference>
<reference evidence="2 3" key="1">
    <citation type="journal article" date="2021" name="Nat. Commun.">
        <title>Incipient diploidization of the medicinal plant Perilla within 10,000 years.</title>
        <authorList>
            <person name="Zhang Y."/>
            <person name="Shen Q."/>
            <person name="Leng L."/>
            <person name="Zhang D."/>
            <person name="Chen S."/>
            <person name="Shi Y."/>
            <person name="Ning Z."/>
            <person name="Chen S."/>
        </authorList>
    </citation>
    <scope>NUCLEOTIDE SEQUENCE [LARGE SCALE GENOMIC DNA]</scope>
    <source>
        <strain evidence="3">cv. PC099</strain>
    </source>
</reference>
<feature type="signal peptide" evidence="1">
    <location>
        <begin position="1"/>
        <end position="17"/>
    </location>
</feature>
<accession>A0AAD4J0V2</accession>
<comment type="caution">
    <text evidence="2">The sequence shown here is derived from an EMBL/GenBank/DDBJ whole genome shotgun (WGS) entry which is preliminary data.</text>
</comment>
<feature type="non-terminal residue" evidence="2">
    <location>
        <position position="51"/>
    </location>
</feature>
<dbReference type="Proteomes" id="UP001190926">
    <property type="component" value="Unassembled WGS sequence"/>
</dbReference>
<proteinExistence type="predicted"/>
<keyword evidence="3" id="KW-1185">Reference proteome</keyword>
<gene>
    <name evidence="2" type="ORF">C2S53_008686</name>
</gene>
<evidence type="ECO:0000313" key="2">
    <source>
        <dbReference type="EMBL" id="KAH6825140.1"/>
    </source>
</evidence>
<organism evidence="2 3">
    <name type="scientific">Perilla frutescens var. hirtella</name>
    <name type="common">Perilla citriodora</name>
    <name type="synonym">Perilla setoyensis</name>
    <dbReference type="NCBI Taxonomy" id="608512"/>
    <lineage>
        <taxon>Eukaryota</taxon>
        <taxon>Viridiplantae</taxon>
        <taxon>Streptophyta</taxon>
        <taxon>Embryophyta</taxon>
        <taxon>Tracheophyta</taxon>
        <taxon>Spermatophyta</taxon>
        <taxon>Magnoliopsida</taxon>
        <taxon>eudicotyledons</taxon>
        <taxon>Gunneridae</taxon>
        <taxon>Pentapetalae</taxon>
        <taxon>asterids</taxon>
        <taxon>lamiids</taxon>
        <taxon>Lamiales</taxon>
        <taxon>Lamiaceae</taxon>
        <taxon>Nepetoideae</taxon>
        <taxon>Elsholtzieae</taxon>
        <taxon>Perilla</taxon>
    </lineage>
</organism>